<evidence type="ECO:0000313" key="2">
    <source>
        <dbReference type="EMBL" id="SFQ10451.1"/>
    </source>
</evidence>
<organism evidence="2 3">
    <name type="scientific">Psychrobacillus psychrotolerans</name>
    <dbReference type="NCBI Taxonomy" id="126156"/>
    <lineage>
        <taxon>Bacteria</taxon>
        <taxon>Bacillati</taxon>
        <taxon>Bacillota</taxon>
        <taxon>Bacilli</taxon>
        <taxon>Bacillales</taxon>
        <taxon>Bacillaceae</taxon>
        <taxon>Psychrobacillus</taxon>
    </lineage>
</organism>
<keyword evidence="3" id="KW-1185">Reference proteome</keyword>
<dbReference type="EMBL" id="FOXU01000001">
    <property type="protein sequence ID" value="SFQ10451.1"/>
    <property type="molecule type" value="Genomic_DNA"/>
</dbReference>
<dbReference type="Proteomes" id="UP000198734">
    <property type="component" value="Unassembled WGS sequence"/>
</dbReference>
<reference evidence="3" key="1">
    <citation type="submission" date="2016-10" db="EMBL/GenBank/DDBJ databases">
        <authorList>
            <person name="Varghese N."/>
            <person name="Submissions S."/>
        </authorList>
    </citation>
    <scope>NUCLEOTIDE SEQUENCE [LARGE SCALE GENOMIC DNA]</scope>
    <source>
        <strain evidence="3">DSM 11706</strain>
    </source>
</reference>
<keyword evidence="1" id="KW-0472">Membrane</keyword>
<protein>
    <submittedName>
        <fullName evidence="2">Uncharacterized protein</fullName>
    </submittedName>
</protein>
<gene>
    <name evidence="2" type="ORF">SAMN05421670_0949</name>
</gene>
<accession>A0A1I5VSL5</accession>
<evidence type="ECO:0000256" key="1">
    <source>
        <dbReference type="SAM" id="Phobius"/>
    </source>
</evidence>
<keyword evidence="1" id="KW-0812">Transmembrane</keyword>
<feature type="transmembrane region" description="Helical" evidence="1">
    <location>
        <begin position="12"/>
        <end position="36"/>
    </location>
</feature>
<name>A0A1I5VSL5_9BACI</name>
<proteinExistence type="predicted"/>
<evidence type="ECO:0000313" key="3">
    <source>
        <dbReference type="Proteomes" id="UP000198734"/>
    </source>
</evidence>
<dbReference type="AlphaFoldDB" id="A0A1I5VSL5"/>
<keyword evidence="1" id="KW-1133">Transmembrane helix</keyword>
<sequence length="44" mass="5217">MELLSEKEALNWILYVIYFGFPILIAINLGVLITLIQLKRRNKR</sequence>